<dbReference type="SUPFAM" id="SSF52540">
    <property type="entry name" value="P-loop containing nucleoside triphosphate hydrolases"/>
    <property type="match status" value="1"/>
</dbReference>
<organism evidence="1 2">
    <name type="scientific">Lacimicrobium alkaliphilum</name>
    <dbReference type="NCBI Taxonomy" id="1526571"/>
    <lineage>
        <taxon>Bacteria</taxon>
        <taxon>Pseudomonadati</taxon>
        <taxon>Pseudomonadota</taxon>
        <taxon>Gammaproteobacteria</taxon>
        <taxon>Alteromonadales</taxon>
        <taxon>Alteromonadaceae</taxon>
        <taxon>Lacimicrobium</taxon>
    </lineage>
</organism>
<protein>
    <recommendedName>
        <fullName evidence="3">Sulfotransferase domain-containing protein</fullName>
    </recommendedName>
</protein>
<gene>
    <name evidence="1" type="ORF">GCM10011357_11070</name>
</gene>
<proteinExistence type="predicted"/>
<name>A0ABQ1R625_9ALTE</name>
<sequence length="330" mass="38068">MKLILHIGTHKTGTTAIQQFLLANEKSLYQSGTLYPVSCLGQSKNQYSYLATLLRHGKLTKVKRDLKLIREEAVTKHCQMVILSGEEFSTLNYQHVAELCDLLGDFDVEVKIYFRNAYDFVISAFSEINKTSRSLTKIEKLNKRLSRLVDYDRTLNSWCKVFGDEAVDVYSYDRIKHECIPHFLRSVNIDENLIRELTANEMMSAYSGVNSRFDPIASFSLVFLGKIRDSRDYDAAKETCGKIFSDKNSSDQLLRFLAHKYLKAKDVKYCHHKLLPLIEDILPEESIDLEQAHAMLNSGQYMVELGRFLIAMGTRESNSPWWSRFLKRFG</sequence>
<dbReference type="Proteomes" id="UP000614272">
    <property type="component" value="Unassembled WGS sequence"/>
</dbReference>
<keyword evidence="2" id="KW-1185">Reference proteome</keyword>
<reference evidence="2" key="1">
    <citation type="journal article" date="2019" name="Int. J. Syst. Evol. Microbiol.">
        <title>The Global Catalogue of Microorganisms (GCM) 10K type strain sequencing project: providing services to taxonomists for standard genome sequencing and annotation.</title>
        <authorList>
            <consortium name="The Broad Institute Genomics Platform"/>
            <consortium name="The Broad Institute Genome Sequencing Center for Infectious Disease"/>
            <person name="Wu L."/>
            <person name="Ma J."/>
        </authorList>
    </citation>
    <scope>NUCLEOTIDE SEQUENCE [LARGE SCALE GENOMIC DNA]</scope>
    <source>
        <strain evidence="2">CGMCC 1.12923</strain>
    </source>
</reference>
<evidence type="ECO:0000313" key="1">
    <source>
        <dbReference type="EMBL" id="GGD57408.1"/>
    </source>
</evidence>
<evidence type="ECO:0000313" key="2">
    <source>
        <dbReference type="Proteomes" id="UP000614272"/>
    </source>
</evidence>
<dbReference type="EMBL" id="BMGJ01000003">
    <property type="protein sequence ID" value="GGD57408.1"/>
    <property type="molecule type" value="Genomic_DNA"/>
</dbReference>
<accession>A0ABQ1R625</accession>
<dbReference type="InterPro" id="IPR027417">
    <property type="entry name" value="P-loop_NTPase"/>
</dbReference>
<dbReference type="RefSeq" id="WP_099034034.1">
    <property type="nucleotide sequence ID" value="NZ_BMGJ01000003.1"/>
</dbReference>
<evidence type="ECO:0008006" key="3">
    <source>
        <dbReference type="Google" id="ProtNLM"/>
    </source>
</evidence>
<comment type="caution">
    <text evidence="1">The sequence shown here is derived from an EMBL/GenBank/DDBJ whole genome shotgun (WGS) entry which is preliminary data.</text>
</comment>
<dbReference type="Gene3D" id="3.40.50.300">
    <property type="entry name" value="P-loop containing nucleotide triphosphate hydrolases"/>
    <property type="match status" value="1"/>
</dbReference>